<sequence length="339" mass="37963">MRPRYWYLDYNQHSRVLNNQKRYNHIEETSHLSQPNIEVKFLEKSCSLFSSSKSHSEETKLPEQIPERESPEKYESKYLPLPDFEVSGTFEASGEFLKENDSNKRQEDLGSIDDATSKPKYSGRNSLKLAIRSKSDGIFEDCSTYNISCPDASPEFRSNEIFTNSIAGYSSSASLETSSETNYTCSDSEISSSNTLNSPDEQTSLCDTFFTHLDNNDGGQLLKGQFQYPRPTSSKTPEQAGRSNKVTREDGVEKSEDVVDTSRSQNGGRRNSKKSAQKKTGEKKRKVLDFTTVRSAVSLTLLPQKWQTMACVFIVICGLPSSLNSSKEKNDAGKPPPVS</sequence>
<proteinExistence type="predicted"/>
<dbReference type="Proteomes" id="UP000807504">
    <property type="component" value="Unassembled WGS sequence"/>
</dbReference>
<reference evidence="2" key="1">
    <citation type="journal article" date="2020" name="bioRxiv">
        <title>Chromosome-level reference genome of the European wasp spider Argiope bruennichi: a resource for studies on range expansion and evolutionary adaptation.</title>
        <authorList>
            <person name="Sheffer M.M."/>
            <person name="Hoppe A."/>
            <person name="Krehenwinkel H."/>
            <person name="Uhl G."/>
            <person name="Kuss A.W."/>
            <person name="Jensen L."/>
            <person name="Jensen C."/>
            <person name="Gillespie R.G."/>
            <person name="Hoff K.J."/>
            <person name="Prost S."/>
        </authorList>
    </citation>
    <scope>NUCLEOTIDE SEQUENCE</scope>
</reference>
<feature type="compositionally biased region" description="Basic and acidic residues" evidence="1">
    <location>
        <begin position="54"/>
        <end position="73"/>
    </location>
</feature>
<keyword evidence="3" id="KW-1185">Reference proteome</keyword>
<gene>
    <name evidence="2" type="ORF">HNY73_021145</name>
</gene>
<comment type="caution">
    <text evidence="2">The sequence shown here is derived from an EMBL/GenBank/DDBJ whole genome shotgun (WGS) entry which is preliminary data.</text>
</comment>
<feature type="compositionally biased region" description="Basic residues" evidence="1">
    <location>
        <begin position="270"/>
        <end position="284"/>
    </location>
</feature>
<organism evidence="2 3">
    <name type="scientific">Argiope bruennichi</name>
    <name type="common">Wasp spider</name>
    <name type="synonym">Aranea bruennichi</name>
    <dbReference type="NCBI Taxonomy" id="94029"/>
    <lineage>
        <taxon>Eukaryota</taxon>
        <taxon>Metazoa</taxon>
        <taxon>Ecdysozoa</taxon>
        <taxon>Arthropoda</taxon>
        <taxon>Chelicerata</taxon>
        <taxon>Arachnida</taxon>
        <taxon>Araneae</taxon>
        <taxon>Araneomorphae</taxon>
        <taxon>Entelegynae</taxon>
        <taxon>Araneoidea</taxon>
        <taxon>Araneidae</taxon>
        <taxon>Argiope</taxon>
    </lineage>
</organism>
<dbReference type="AlphaFoldDB" id="A0A8T0EAF0"/>
<protein>
    <submittedName>
        <fullName evidence="2">Uncharacterized protein</fullName>
    </submittedName>
</protein>
<evidence type="ECO:0000256" key="1">
    <source>
        <dbReference type="SAM" id="MobiDB-lite"/>
    </source>
</evidence>
<feature type="region of interest" description="Disordered" evidence="1">
    <location>
        <begin position="53"/>
        <end position="73"/>
    </location>
</feature>
<feature type="region of interest" description="Disordered" evidence="1">
    <location>
        <begin position="95"/>
        <end position="117"/>
    </location>
</feature>
<evidence type="ECO:0000313" key="3">
    <source>
        <dbReference type="Proteomes" id="UP000807504"/>
    </source>
</evidence>
<feature type="compositionally biased region" description="Polar residues" evidence="1">
    <location>
        <begin position="230"/>
        <end position="244"/>
    </location>
</feature>
<accession>A0A8T0EAF0</accession>
<feature type="compositionally biased region" description="Basic and acidic residues" evidence="1">
    <location>
        <begin position="246"/>
        <end position="257"/>
    </location>
</feature>
<name>A0A8T0EAF0_ARGBR</name>
<dbReference type="EMBL" id="JABXBU010002230">
    <property type="protein sequence ID" value="KAF8768310.1"/>
    <property type="molecule type" value="Genomic_DNA"/>
</dbReference>
<evidence type="ECO:0000313" key="2">
    <source>
        <dbReference type="EMBL" id="KAF8768310.1"/>
    </source>
</evidence>
<reference evidence="2" key="2">
    <citation type="submission" date="2020-06" db="EMBL/GenBank/DDBJ databases">
        <authorList>
            <person name="Sheffer M."/>
        </authorList>
    </citation>
    <scope>NUCLEOTIDE SEQUENCE</scope>
</reference>
<feature type="region of interest" description="Disordered" evidence="1">
    <location>
        <begin position="224"/>
        <end position="284"/>
    </location>
</feature>
<feature type="compositionally biased region" description="Basic and acidic residues" evidence="1">
    <location>
        <begin position="96"/>
        <end position="108"/>
    </location>
</feature>